<dbReference type="EMBL" id="ACHR03000045">
    <property type="protein sequence ID" value="KAE8637354.1"/>
    <property type="molecule type" value="Genomic_DNA"/>
</dbReference>
<dbReference type="Proteomes" id="UP000029981">
    <property type="component" value="Unassembled WGS sequence"/>
</dbReference>
<sequence>MRASLSPPSGEIHVILGPMFAGKTTTLLRRIQSESCNGRSVAIIKSNKDTRYGLDSIVTHDGMKLPCWAIPNLSSFKKKFVKLDVIGIDEAQFFDDLYDFCCEAADIDGKTVIVAGLDGDYLRRNFGSVLDIIPLADSVTKLTARCEICGNRAFFTLRKTQEKETELIGGADMYMPVCRQHYVSGQVAIETARTVVESRKVGYRTPA</sequence>
<proteinExistence type="predicted"/>
<organism evidence="1 2">
    <name type="scientific">Cucumis sativus</name>
    <name type="common">Cucumber</name>
    <dbReference type="NCBI Taxonomy" id="3659"/>
    <lineage>
        <taxon>Eukaryota</taxon>
        <taxon>Viridiplantae</taxon>
        <taxon>Streptophyta</taxon>
        <taxon>Embryophyta</taxon>
        <taxon>Tracheophyta</taxon>
        <taxon>Spermatophyta</taxon>
        <taxon>Magnoliopsida</taxon>
        <taxon>eudicotyledons</taxon>
        <taxon>Gunneridae</taxon>
        <taxon>Pentapetalae</taxon>
        <taxon>rosids</taxon>
        <taxon>fabids</taxon>
        <taxon>Cucurbitales</taxon>
        <taxon>Cucurbitaceae</taxon>
        <taxon>Benincaseae</taxon>
        <taxon>Cucumis</taxon>
    </lineage>
</organism>
<reference evidence="1 2" key="4">
    <citation type="journal article" date="2011" name="BMC Genomics">
        <title>RNA-Seq improves annotation of protein-coding genes in the cucumber genome.</title>
        <authorList>
            <person name="Li Z."/>
            <person name="Zhang Z."/>
            <person name="Yan P."/>
            <person name="Huang S."/>
            <person name="Fei Z."/>
            <person name="Lin K."/>
        </authorList>
    </citation>
    <scope>NUCLEOTIDE SEQUENCE [LARGE SCALE GENOMIC DNA]</scope>
    <source>
        <strain evidence="2">cv. 9930</strain>
        <tissue evidence="1">Leaf</tissue>
    </source>
</reference>
<reference evidence="1 2" key="5">
    <citation type="journal article" date="2019" name="Gigascience">
        <title>A chromosome-scale genome assembly of cucumber (Cucumis sativus L.).</title>
        <authorList>
            <person name="Li Q."/>
            <person name="Li H."/>
            <person name="Huang W."/>
            <person name="Xu Y."/>
            <person name="Zhou Q."/>
            <person name="Wang S."/>
            <person name="Ruan J."/>
            <person name="Huang S."/>
            <person name="Zhang Z."/>
        </authorList>
    </citation>
    <scope>NUCLEOTIDE SEQUENCE [LARGE SCALE GENOMIC DNA]</scope>
    <source>
        <strain evidence="2">cv. 9930</strain>
        <tissue evidence="1">Leaf</tissue>
    </source>
</reference>
<keyword evidence="2" id="KW-1185">Reference proteome</keyword>
<protein>
    <submittedName>
        <fullName evidence="1">Uncharacterized protein</fullName>
    </submittedName>
</protein>
<reference evidence="1 2" key="1">
    <citation type="journal article" date="2009" name="Nat. Genet.">
        <title>The genome of the cucumber, Cucumis sativus L.</title>
        <authorList>
            <person name="Huang S."/>
            <person name="Li R."/>
            <person name="Zhang Z."/>
            <person name="Li L."/>
            <person name="Gu X."/>
            <person name="Fan W."/>
            <person name="Lucas W.J."/>
            <person name="Wang X."/>
            <person name="Xie B."/>
            <person name="Ni P."/>
            <person name="Ren Y."/>
            <person name="Zhu H."/>
            <person name="Li J."/>
            <person name="Lin K."/>
            <person name="Jin W."/>
            <person name="Fei Z."/>
            <person name="Li G."/>
            <person name="Staub J."/>
            <person name="Kilian A."/>
            <person name="van der Vossen E.A."/>
            <person name="Wu Y."/>
            <person name="Guo J."/>
            <person name="He J."/>
            <person name="Jia Z."/>
            <person name="Ren Y."/>
            <person name="Tian G."/>
            <person name="Lu Y."/>
            <person name="Ruan J."/>
            <person name="Qian W."/>
            <person name="Wang M."/>
            <person name="Huang Q."/>
            <person name="Li B."/>
            <person name="Xuan Z."/>
            <person name="Cao J."/>
            <person name="Asan"/>
            <person name="Wu Z."/>
            <person name="Zhang J."/>
            <person name="Cai Q."/>
            <person name="Bai Y."/>
            <person name="Zhao B."/>
            <person name="Han Y."/>
            <person name="Li Y."/>
            <person name="Li X."/>
            <person name="Wang S."/>
            <person name="Shi Q."/>
            <person name="Liu S."/>
            <person name="Cho W.K."/>
            <person name="Kim J.Y."/>
            <person name="Xu Y."/>
            <person name="Heller-Uszynska K."/>
            <person name="Miao H."/>
            <person name="Cheng Z."/>
            <person name="Zhang S."/>
            <person name="Wu J."/>
            <person name="Yang Y."/>
            <person name="Kang H."/>
            <person name="Li M."/>
            <person name="Liang H."/>
            <person name="Ren X."/>
            <person name="Shi Z."/>
            <person name="Wen M."/>
            <person name="Jian M."/>
            <person name="Yang H."/>
            <person name="Zhang G."/>
            <person name="Yang Z."/>
            <person name="Chen R."/>
            <person name="Liu S."/>
            <person name="Li J."/>
            <person name="Ma L."/>
            <person name="Liu H."/>
            <person name="Zhou Y."/>
            <person name="Zhao J."/>
            <person name="Fang X."/>
            <person name="Li G."/>
            <person name="Fang L."/>
            <person name="Li Y."/>
            <person name="Liu D."/>
            <person name="Zheng H."/>
            <person name="Zhang Y."/>
            <person name="Qin N."/>
            <person name="Li Z."/>
            <person name="Yang G."/>
            <person name="Yang S."/>
            <person name="Bolund L."/>
            <person name="Kristiansen K."/>
            <person name="Zheng H."/>
            <person name="Li S."/>
            <person name="Zhang X."/>
            <person name="Yang H."/>
            <person name="Wang J."/>
            <person name="Sun R."/>
            <person name="Zhang B."/>
            <person name="Jiang S."/>
            <person name="Wang J."/>
            <person name="Du Y."/>
            <person name="Li S."/>
        </authorList>
    </citation>
    <scope>NUCLEOTIDE SEQUENCE [LARGE SCALE GENOMIC DNA]</scope>
    <source>
        <strain evidence="2">cv. 9930</strain>
        <tissue evidence="1">Leaf</tissue>
    </source>
</reference>
<comment type="caution">
    <text evidence="1">The sequence shown here is derived from an EMBL/GenBank/DDBJ whole genome shotgun (WGS) entry which is preliminary data.</text>
</comment>
<reference evidence="1 2" key="3">
    <citation type="journal article" date="2010" name="BMC Genomics">
        <title>Transcriptome sequencing and comparative analysis of cucumber flowers with different sex types.</title>
        <authorList>
            <person name="Guo S."/>
            <person name="Zheng Y."/>
            <person name="Joung J.G."/>
            <person name="Liu S."/>
            <person name="Zhang Z."/>
            <person name="Crasta O.R."/>
            <person name="Sobral B.W."/>
            <person name="Xu Y."/>
            <person name="Huang S."/>
            <person name="Fei Z."/>
        </authorList>
    </citation>
    <scope>NUCLEOTIDE SEQUENCE [LARGE SCALE GENOMIC DNA]</scope>
    <source>
        <strain evidence="2">cv. 9930</strain>
        <tissue evidence="1">Leaf</tissue>
    </source>
</reference>
<accession>A0ACB6HBX9</accession>
<reference evidence="1 2" key="2">
    <citation type="journal article" date="2009" name="PLoS ONE">
        <title>An integrated genetic and cytogenetic map of the cucumber genome.</title>
        <authorList>
            <person name="Ren Y."/>
            <person name="Zhang Z."/>
            <person name="Liu J."/>
            <person name="Staub J.E."/>
            <person name="Han Y."/>
            <person name="Cheng Z."/>
            <person name="Li X."/>
            <person name="Lu J."/>
            <person name="Miao H."/>
            <person name="Kang H."/>
            <person name="Xie B."/>
            <person name="Gu X."/>
            <person name="Wang X."/>
            <person name="Du Y."/>
            <person name="Jin W."/>
            <person name="Huang S."/>
        </authorList>
    </citation>
    <scope>NUCLEOTIDE SEQUENCE [LARGE SCALE GENOMIC DNA]</scope>
    <source>
        <strain evidence="2">cv. 9930</strain>
        <tissue evidence="1">Leaf</tissue>
    </source>
</reference>
<evidence type="ECO:0000313" key="1">
    <source>
        <dbReference type="EMBL" id="KAE8637354.1"/>
    </source>
</evidence>
<gene>
    <name evidence="1" type="ORF">Csa_011904</name>
</gene>
<evidence type="ECO:0000313" key="2">
    <source>
        <dbReference type="Proteomes" id="UP000029981"/>
    </source>
</evidence>
<name>A0ACB6HBX9_CUCSA</name>